<dbReference type="HOGENOM" id="CLU_022224_0_0_1"/>
<feature type="compositionally biased region" description="Polar residues" evidence="2">
    <location>
        <begin position="343"/>
        <end position="355"/>
    </location>
</feature>
<evidence type="ECO:0000256" key="1">
    <source>
        <dbReference type="SAM" id="Coils"/>
    </source>
</evidence>
<feature type="coiled-coil region" evidence="1">
    <location>
        <begin position="226"/>
        <end position="253"/>
    </location>
</feature>
<dbReference type="KEGG" id="ptm:GSPATT00020251001"/>
<protein>
    <submittedName>
        <fullName evidence="3">Uncharacterized protein</fullName>
    </submittedName>
</protein>
<dbReference type="STRING" id="5888.A0DU63"/>
<proteinExistence type="predicted"/>
<evidence type="ECO:0000313" key="3">
    <source>
        <dbReference type="EMBL" id="CAK86580.1"/>
    </source>
</evidence>
<dbReference type="OrthoDB" id="10426997at2759"/>
<name>A0DU63_PARTE</name>
<feature type="coiled-coil region" evidence="1">
    <location>
        <begin position="481"/>
        <end position="515"/>
    </location>
</feature>
<feature type="coiled-coil region" evidence="1">
    <location>
        <begin position="567"/>
        <end position="594"/>
    </location>
</feature>
<feature type="region of interest" description="Disordered" evidence="2">
    <location>
        <begin position="446"/>
        <end position="467"/>
    </location>
</feature>
<evidence type="ECO:0000313" key="4">
    <source>
        <dbReference type="Proteomes" id="UP000000600"/>
    </source>
</evidence>
<dbReference type="RefSeq" id="XP_001453977.1">
    <property type="nucleotide sequence ID" value="XM_001453940.1"/>
</dbReference>
<dbReference type="Proteomes" id="UP000000600">
    <property type="component" value="Unassembled WGS sequence"/>
</dbReference>
<accession>A0DU63</accession>
<dbReference type="InParanoid" id="A0DU63"/>
<gene>
    <name evidence="3" type="ORF">GSPATT00020251001</name>
</gene>
<keyword evidence="1" id="KW-0175">Coiled coil</keyword>
<organism evidence="3 4">
    <name type="scientific">Paramecium tetraurelia</name>
    <dbReference type="NCBI Taxonomy" id="5888"/>
    <lineage>
        <taxon>Eukaryota</taxon>
        <taxon>Sar</taxon>
        <taxon>Alveolata</taxon>
        <taxon>Ciliophora</taxon>
        <taxon>Intramacronucleata</taxon>
        <taxon>Oligohymenophorea</taxon>
        <taxon>Peniculida</taxon>
        <taxon>Parameciidae</taxon>
        <taxon>Paramecium</taxon>
    </lineage>
</organism>
<feature type="coiled-coil region" evidence="1">
    <location>
        <begin position="23"/>
        <end position="132"/>
    </location>
</feature>
<keyword evidence="4" id="KW-1185">Reference proteome</keyword>
<reference evidence="3 4" key="1">
    <citation type="journal article" date="2006" name="Nature">
        <title>Global trends of whole-genome duplications revealed by the ciliate Paramecium tetraurelia.</title>
        <authorList>
            <consortium name="Genoscope"/>
            <person name="Aury J.-M."/>
            <person name="Jaillon O."/>
            <person name="Duret L."/>
            <person name="Noel B."/>
            <person name="Jubin C."/>
            <person name="Porcel B.M."/>
            <person name="Segurens B."/>
            <person name="Daubin V."/>
            <person name="Anthouard V."/>
            <person name="Aiach N."/>
            <person name="Arnaiz O."/>
            <person name="Billaut A."/>
            <person name="Beisson J."/>
            <person name="Blanc I."/>
            <person name="Bouhouche K."/>
            <person name="Camara F."/>
            <person name="Duharcourt S."/>
            <person name="Guigo R."/>
            <person name="Gogendeau D."/>
            <person name="Katinka M."/>
            <person name="Keller A.-M."/>
            <person name="Kissmehl R."/>
            <person name="Klotz C."/>
            <person name="Koll F."/>
            <person name="Le Moue A."/>
            <person name="Lepere C."/>
            <person name="Malinsky S."/>
            <person name="Nowacki M."/>
            <person name="Nowak J.K."/>
            <person name="Plattner H."/>
            <person name="Poulain J."/>
            <person name="Ruiz F."/>
            <person name="Serrano V."/>
            <person name="Zagulski M."/>
            <person name="Dessen P."/>
            <person name="Betermier M."/>
            <person name="Weissenbach J."/>
            <person name="Scarpelli C."/>
            <person name="Schachter V."/>
            <person name="Sperling L."/>
            <person name="Meyer E."/>
            <person name="Cohen J."/>
            <person name="Wincker P."/>
        </authorList>
    </citation>
    <scope>NUCLEOTIDE SEQUENCE [LARGE SCALE GENOMIC DNA]</scope>
    <source>
        <strain evidence="3 4">Stock d4-2</strain>
    </source>
</reference>
<evidence type="ECO:0000256" key="2">
    <source>
        <dbReference type="SAM" id="MobiDB-lite"/>
    </source>
</evidence>
<feature type="region of interest" description="Disordered" evidence="2">
    <location>
        <begin position="343"/>
        <end position="367"/>
    </location>
</feature>
<dbReference type="GeneID" id="5039762"/>
<sequence>MLNNKERRFISYGANSLEQSKLNEELQERLQKSKAVVDSLLNQVPQKEEEIVSESKQSDQNEITGQTEKIQRLEADQQQLKNRNIKLTSKMFRIMIKLSQKDKVILSLSDRLQKQRAINDELQNQIVNTLQAQPESETKEIVVKQLEINPEEFNKIKHSNNKSLAKIFSLVFKLNQKEKIIDEQNQRIAKLKSIISEFALNDDSLKKLKDKNHKLLAQQFRVVIKLAKQQQEIEELKNRLIKSKQLVVEQQDIVENLLQQLQNNVILNQEQDTPKEQSQEQQGIDLSSKDEEIQRLIRQKNKQLGKLFKVMIQFERKNKEIEQLSQKLLKQKAINDELLLQNSSDETEVSSQSQQKNEHEQEGVQNNQEIKELQEENEKLKQELKKQSNQNNRWLAKLFRALHDIKSKNSLVESLNQKLAKQKAINEELREQIKMNEEEIENVEVVKENSEQQVESAPASQDDGEGLKKLRSQNNKLLGKLFRVMSQFNKKNKEIEELKERLHKQKAILDELSNSNNASVSEEKEDDFGQAEEIEINQESQQIPEIAQLKKQKDTLFGKLFRAMSLINKKNKEIESLSDRLNKQKAIIEELKSSNSENLAIEIEPQQIELQSAPNNLIEDNGNLELINTEQFNKLKTANDKSLSKLFRAMFLISKKNNQIDELNSRLLKQKAIIEELSQNDNAQQQREKIHKLWGKLFRAVSDLNVKQKLNEELQERLQKRQGSCRQFTQLSSSKGRRDSF</sequence>
<dbReference type="AlphaFoldDB" id="A0DU63"/>
<dbReference type="EMBL" id="CT868585">
    <property type="protein sequence ID" value="CAK86580.1"/>
    <property type="molecule type" value="Genomic_DNA"/>
</dbReference>